<reference evidence="2 3" key="1">
    <citation type="submission" date="2022-07" db="EMBL/GenBank/DDBJ databases">
        <title>Fecal culturing of patients with breast cancer.</title>
        <authorList>
            <person name="Teng N.M.Y."/>
            <person name="Kiu R."/>
            <person name="Evans R."/>
            <person name="Baker D.J."/>
            <person name="Zenner C."/>
            <person name="Robinson S.D."/>
            <person name="Hall L.J."/>
        </authorList>
    </citation>
    <scope>NUCLEOTIDE SEQUENCE [LARGE SCALE GENOMIC DNA]</scope>
    <source>
        <strain evidence="2 3">LH1063</strain>
    </source>
</reference>
<evidence type="ECO:0008006" key="4">
    <source>
        <dbReference type="Google" id="ProtNLM"/>
    </source>
</evidence>
<comment type="caution">
    <text evidence="2">The sequence shown here is derived from an EMBL/GenBank/DDBJ whole genome shotgun (WGS) entry which is preliminary data.</text>
</comment>
<protein>
    <recommendedName>
        <fullName evidence="4">Outer membrane protein beta-barrel domain-containing protein</fullName>
    </recommendedName>
</protein>
<evidence type="ECO:0000313" key="2">
    <source>
        <dbReference type="EMBL" id="MCP9612495.1"/>
    </source>
</evidence>
<feature type="signal peptide" evidence="1">
    <location>
        <begin position="1"/>
        <end position="19"/>
    </location>
</feature>
<sequence length="226" mass="26156">MKNVFTLFMFLFIMGTLSAQSEKGRKPFWFEPIDSTRQKEILGEKNRSKTPSFYYELPAREKQIETKEKRQPVLKTRKKGTWRFGGSFGLTFSRGTSINISPQIGYQFNRYFTLGGGVGYNYYRYDEGWYENYKMHYIGLDVYVRLNPIPYLALQIQPEVKRYWGHIGSASYKGDIIPCVLAGAGGTIPLGRTGGISVMFYYDLVQNRYTPYGKNIFYSVGYSFGF</sequence>
<evidence type="ECO:0000256" key="1">
    <source>
        <dbReference type="SAM" id="SignalP"/>
    </source>
</evidence>
<dbReference type="Proteomes" id="UP001205603">
    <property type="component" value="Unassembled WGS sequence"/>
</dbReference>
<gene>
    <name evidence="2" type="ORF">NMU02_10370</name>
</gene>
<organism evidence="2 3">
    <name type="scientific">Coprobacter tertius</name>
    <dbReference type="NCBI Taxonomy" id="2944915"/>
    <lineage>
        <taxon>Bacteria</taxon>
        <taxon>Pseudomonadati</taxon>
        <taxon>Bacteroidota</taxon>
        <taxon>Bacteroidia</taxon>
        <taxon>Bacteroidales</taxon>
        <taxon>Barnesiellaceae</taxon>
        <taxon>Coprobacter</taxon>
    </lineage>
</organism>
<dbReference type="EMBL" id="JANDHW010000010">
    <property type="protein sequence ID" value="MCP9612495.1"/>
    <property type="molecule type" value="Genomic_DNA"/>
</dbReference>
<dbReference type="RefSeq" id="WP_255027810.1">
    <property type="nucleotide sequence ID" value="NZ_JANDHW010000010.1"/>
</dbReference>
<feature type="chain" id="PRO_5045366738" description="Outer membrane protein beta-barrel domain-containing protein" evidence="1">
    <location>
        <begin position="20"/>
        <end position="226"/>
    </location>
</feature>
<dbReference type="SUPFAM" id="SSF56935">
    <property type="entry name" value="Porins"/>
    <property type="match status" value="1"/>
</dbReference>
<keyword evidence="1" id="KW-0732">Signal</keyword>
<accession>A0ABT1MIQ3</accession>
<proteinExistence type="predicted"/>
<evidence type="ECO:0000313" key="3">
    <source>
        <dbReference type="Proteomes" id="UP001205603"/>
    </source>
</evidence>
<name>A0ABT1MIQ3_9BACT</name>
<keyword evidence="3" id="KW-1185">Reference proteome</keyword>